<keyword evidence="4" id="KW-0472">Membrane</keyword>
<feature type="region of interest" description="Disordered" evidence="6">
    <location>
        <begin position="251"/>
        <end position="542"/>
    </location>
</feature>
<keyword evidence="8" id="KW-1185">Reference proteome</keyword>
<evidence type="ECO:0000313" key="8">
    <source>
        <dbReference type="Proteomes" id="UP000195521"/>
    </source>
</evidence>
<dbReference type="InterPro" id="IPR036388">
    <property type="entry name" value="WH-like_DNA-bd_sf"/>
</dbReference>
<comment type="caution">
    <text evidence="7">The sequence shown here is derived from an EMBL/GenBank/DDBJ whole genome shotgun (WGS) entry which is preliminary data.</text>
</comment>
<keyword evidence="5" id="KW-0175">Coiled coil</keyword>
<reference evidence="8" key="1">
    <citation type="submission" date="2017-04" db="EMBL/GenBank/DDBJ databases">
        <title>Plasmodium gonderi genome.</title>
        <authorList>
            <person name="Arisue N."/>
            <person name="Honma H."/>
            <person name="Kawai S."/>
            <person name="Tougan T."/>
            <person name="Tanabe K."/>
            <person name="Horii T."/>
        </authorList>
    </citation>
    <scope>NUCLEOTIDE SEQUENCE [LARGE SCALE GENOMIC DNA]</scope>
    <source>
        <strain evidence="8">ATCC 30045</strain>
    </source>
</reference>
<proteinExistence type="predicted"/>
<feature type="compositionally biased region" description="Basic and acidic residues" evidence="6">
    <location>
        <begin position="1434"/>
        <end position="1445"/>
    </location>
</feature>
<comment type="subcellular location">
    <subcellularLocation>
        <location evidence="1">Membrane</location>
        <topology evidence="1">Single-pass membrane protein</topology>
    </subcellularLocation>
</comment>
<dbReference type="PANTHER" id="PTHR40380:SF1">
    <property type="match status" value="1"/>
</dbReference>
<name>A0A1Y1JLP3_PLAGO</name>
<dbReference type="PANTHER" id="PTHR40380">
    <property type="entry name" value="FIBRONECTIN TYPE-III DOMAIN-CONTAINING PROTEIN-RELATED"/>
    <property type="match status" value="1"/>
</dbReference>
<protein>
    <submittedName>
        <fullName evidence="7">Uncharacterized protein</fullName>
    </submittedName>
</protein>
<feature type="region of interest" description="Disordered" evidence="6">
    <location>
        <begin position="1191"/>
        <end position="1240"/>
    </location>
</feature>
<feature type="compositionally biased region" description="Basic and acidic residues" evidence="6">
    <location>
        <begin position="344"/>
        <end position="385"/>
    </location>
</feature>
<feature type="coiled-coil region" evidence="5">
    <location>
        <begin position="2044"/>
        <end position="2071"/>
    </location>
</feature>
<dbReference type="OrthoDB" id="2285710at2759"/>
<feature type="region of interest" description="Disordered" evidence="6">
    <location>
        <begin position="1285"/>
        <end position="1311"/>
    </location>
</feature>
<feature type="region of interest" description="Disordered" evidence="6">
    <location>
        <begin position="1713"/>
        <end position="1737"/>
    </location>
</feature>
<organism evidence="7 8">
    <name type="scientific">Plasmodium gonderi</name>
    <dbReference type="NCBI Taxonomy" id="77519"/>
    <lineage>
        <taxon>Eukaryota</taxon>
        <taxon>Sar</taxon>
        <taxon>Alveolata</taxon>
        <taxon>Apicomplexa</taxon>
        <taxon>Aconoidasida</taxon>
        <taxon>Haemosporida</taxon>
        <taxon>Plasmodiidae</taxon>
        <taxon>Plasmodium</taxon>
        <taxon>Plasmodium (Plasmodium)</taxon>
    </lineage>
</organism>
<evidence type="ECO:0000256" key="1">
    <source>
        <dbReference type="ARBA" id="ARBA00004167"/>
    </source>
</evidence>
<feature type="compositionally biased region" description="Basic and acidic residues" evidence="6">
    <location>
        <begin position="695"/>
        <end position="734"/>
    </location>
</feature>
<evidence type="ECO:0000256" key="4">
    <source>
        <dbReference type="ARBA" id="ARBA00023136"/>
    </source>
</evidence>
<evidence type="ECO:0000256" key="2">
    <source>
        <dbReference type="ARBA" id="ARBA00022692"/>
    </source>
</evidence>
<evidence type="ECO:0000256" key="6">
    <source>
        <dbReference type="SAM" id="MobiDB-lite"/>
    </source>
</evidence>
<feature type="compositionally biased region" description="Polar residues" evidence="6">
    <location>
        <begin position="1470"/>
        <end position="1494"/>
    </location>
</feature>
<feature type="region of interest" description="Disordered" evidence="6">
    <location>
        <begin position="694"/>
        <end position="734"/>
    </location>
</feature>
<dbReference type="Proteomes" id="UP000195521">
    <property type="component" value="Unassembled WGS sequence"/>
</dbReference>
<dbReference type="Pfam" id="PF09756">
    <property type="entry name" value="DDRGK"/>
    <property type="match status" value="1"/>
</dbReference>
<feature type="compositionally biased region" description="Basic and acidic residues" evidence="6">
    <location>
        <begin position="557"/>
        <end position="586"/>
    </location>
</feature>
<feature type="region of interest" description="Disordered" evidence="6">
    <location>
        <begin position="1434"/>
        <end position="1508"/>
    </location>
</feature>
<keyword evidence="3" id="KW-1133">Transmembrane helix</keyword>
<dbReference type="Gene3D" id="1.10.10.10">
    <property type="entry name" value="Winged helix-like DNA-binding domain superfamily/Winged helix DNA-binding domain"/>
    <property type="match status" value="1"/>
</dbReference>
<dbReference type="OMA" id="ENDTCRN"/>
<dbReference type="SUPFAM" id="SSF46785">
    <property type="entry name" value="Winged helix' DNA-binding domain"/>
    <property type="match status" value="1"/>
</dbReference>
<feature type="region of interest" description="Disordered" evidence="6">
    <location>
        <begin position="1561"/>
        <end position="1590"/>
    </location>
</feature>
<feature type="compositionally biased region" description="Basic and acidic residues" evidence="6">
    <location>
        <begin position="1495"/>
        <end position="1508"/>
    </location>
</feature>
<feature type="compositionally biased region" description="Basic and acidic residues" evidence="6">
    <location>
        <begin position="1714"/>
        <end position="1724"/>
    </location>
</feature>
<feature type="region of interest" description="Disordered" evidence="6">
    <location>
        <begin position="1379"/>
        <end position="1413"/>
    </location>
</feature>
<feature type="compositionally biased region" description="Polar residues" evidence="6">
    <location>
        <begin position="1220"/>
        <end position="1229"/>
    </location>
</feature>
<dbReference type="SMART" id="SM01128">
    <property type="entry name" value="DDRGK"/>
    <property type="match status" value="1"/>
</dbReference>
<dbReference type="EMBL" id="BDQF01000010">
    <property type="protein sequence ID" value="GAW80974.1"/>
    <property type="molecule type" value="Genomic_DNA"/>
</dbReference>
<dbReference type="InterPro" id="IPR019153">
    <property type="entry name" value="DDRGK_dom-contain"/>
</dbReference>
<feature type="compositionally biased region" description="Basic and acidic residues" evidence="6">
    <location>
        <begin position="646"/>
        <end position="674"/>
    </location>
</feature>
<feature type="region of interest" description="Disordered" evidence="6">
    <location>
        <begin position="2002"/>
        <end position="2022"/>
    </location>
</feature>
<accession>A0A1Y1JLP3</accession>
<dbReference type="GO" id="GO:0016020">
    <property type="term" value="C:membrane"/>
    <property type="evidence" value="ECO:0007669"/>
    <property type="project" value="UniProtKB-SubCell"/>
</dbReference>
<feature type="compositionally biased region" description="Basic and acidic residues" evidence="6">
    <location>
        <begin position="398"/>
        <end position="424"/>
    </location>
</feature>
<feature type="compositionally biased region" description="Basic and acidic residues" evidence="6">
    <location>
        <begin position="434"/>
        <end position="446"/>
    </location>
</feature>
<evidence type="ECO:0000313" key="7">
    <source>
        <dbReference type="EMBL" id="GAW80974.1"/>
    </source>
</evidence>
<evidence type="ECO:0000256" key="5">
    <source>
        <dbReference type="SAM" id="Coils"/>
    </source>
</evidence>
<feature type="compositionally biased region" description="Basic and acidic residues" evidence="6">
    <location>
        <begin position="254"/>
        <end position="313"/>
    </location>
</feature>
<dbReference type="GeneID" id="39747692"/>
<feature type="compositionally biased region" description="Basic and acidic residues" evidence="6">
    <location>
        <begin position="1566"/>
        <end position="1582"/>
    </location>
</feature>
<dbReference type="RefSeq" id="XP_028543563.1">
    <property type="nucleotide sequence ID" value="XM_028687762.1"/>
</dbReference>
<feature type="compositionally biased region" description="Basic and acidic residues" evidence="6">
    <location>
        <begin position="1454"/>
        <end position="1466"/>
    </location>
</feature>
<feature type="region of interest" description="Disordered" evidence="6">
    <location>
        <begin position="557"/>
        <end position="674"/>
    </location>
</feature>
<feature type="compositionally biased region" description="Polar residues" evidence="6">
    <location>
        <begin position="1285"/>
        <end position="1294"/>
    </location>
</feature>
<feature type="compositionally biased region" description="Basic and acidic residues" evidence="6">
    <location>
        <begin position="470"/>
        <end position="511"/>
    </location>
</feature>
<evidence type="ECO:0000256" key="3">
    <source>
        <dbReference type="ARBA" id="ARBA00022989"/>
    </source>
</evidence>
<gene>
    <name evidence="7" type="ORF">PGO_091740</name>
</gene>
<dbReference type="InterPro" id="IPR036390">
    <property type="entry name" value="WH_DNA-bd_sf"/>
</dbReference>
<sequence length="2305" mass="262239">MIYLKLNQALDGIRDELCLIDEELKKILHKENNNLDYLSQVMISDNCASKKVHTINKYLQNTSNNFAITYSLQNSTETFDLVCDQKGDSDVYNSANLTSEGREFTPEKMNQKENRKREDSTTLVRMKNSEHVVDSTQMASSIHLNSHFNLNETFQTKSQKKNSTRSDTLFMNEGIKKNSIDHTGHKCIQKVDNLKCLSMDSHSKNEKTLDEAVSIQKMENSNNDTDVVDASLETREVGEVEIFNKVKKASVSNEVKEADASNEVRKESASNEVKKASASNEVRKESDSSEVKETETSNELKDMDESNEVRKMSDPNVVKKANASNEVKKANASNEVRKVSASNEVKETETSKEVKDMDESNEVRKMSDSNEVRKMSASNEVKEADVCNNVRKGSASNEVKKESVSNEVKKASVSNEVKETDVSNKVRKMSASNEVRKESASNEVKKGSASNEVKKANASNEVRKVSASNEVKETETSNELKDMDESNEVRKMSDSNEVRKEIASNEVKETDAYNNVRKGSASNEVKEADVSNKVRKMSASNEVKEADAYNNVRKEIASNEVKKDSASNEVRKGSASNEVKEADMSNKARKMSASNNAIEMRVSIKNSDHAPEGQQKLQKCTMYGKENSQQKIEKCDIGSSENDVDQWEKDGEYVRNGEKEERCDDERKESPDDRCRENSFLNAIQNLFLRNKKSVQKESEEKQEKEKEVEIYNLKSESEKSQSKEFNKTKEHAQNDNENIHEIKSLNNQKDVDSEKKYFDMEMQNGISVCTCVKSEGEDIHMNNQENNYLDESLSMIKTKLSVDCVINKRNMTKYEQKSHNNGGETYDCVSRIPNLDKEKYTNATISKCVDSTNTINKYKSECNTWGDINKSEEDGKVNRKKSERFSSCDYMDEGHIMNKVNSKSFAKDYRNEMDRKVTCQDKLDQMERSRSRNEVTSNAQNGTAKSEPIYISSKTSEMGKDMEMHNEGESKHYQHASNDIDSNYINKKKSERFNTIVTDEANELEKGKIKMNEEILRKRNFTGATDMTNVPSSGRFCMNESGDLNEYNENKSYINSSENLLQKSANYIPHANISLYSTENMERPSRIGSKKEISVENENELHIDSAKILRTNNSGNLVEYNTRKTSYINKSHDLNERNLKKNSNINNVEIFNEKHTREDSYMNKSFDSNKSSSKKTSYIKKSRYLNEKNSELNVDNEKNMGISRSNGLKESSAKKDSCVNISDNLNGSHSKDESFLTHRNNSNIKKLKKSSAIKSDIPNDPTKNATCISVSAYFNESNTENGSCMNGLSNSNENEAKRNSHKSNSEGIEEKGGKKISLINIASDNTENKTMKISNTGSLMESREDPPHIINSEKLSYSILNTGSHVNTSDDVRKVMGKNSKINSSSDLSENEPEKTTYMNRIDDPNESTEPISHINSSRYITENNTETEKILHIKREKNSEKNGSKKTSYIKMSHDMGGKKHSEESDIDNTTKLSINGSDYLNDSNSRNSQLERNQHLNEYDNTKKGSYMKRTDDLIENNGKVSCFKKSDYANESNPKKISHMNSAISLCERNADGFSITTSDCSNEKNGEKPSYTDRSDGLQKNFSKKGSYINSADDVNEEEDRKIFSCINGELDFNENNSNVLTGIGNMMQLSSNISVHSFENSPKEESYISNSCDIFKNNPRTTLNVKRSKDLSENNAEKIKCNNGSGDMSENTSKKLSVDKLSNFSVHKSGDVNEKDSKGGSYMNRSGGVSENKTEQIPYMDRSGGVSENNTEQIPYMDRSSGALEKNRENISYINRSSNENAKRSKMASINTRSGVLKENKSHEISYKIRSEYSKENGSKKNSYTSSVVDANEHNKNNLCIQRSGGLIEGRENDTCRNRTDGLIEGRENDTCRNRTDGLIEGRENDTCRNRTDGLIEGRENDTCRNGSGGLIEGRENDTCRNRTDGLIEGRENGTCTNRSDGLIENKNKASHTHMNNELGDIQPKDGSRKNRLISENLKPIKKLREYFVHGENDSDLLTDRMSNTSGEPQKGNLKEKNNEKYDSYDFKNITGKYKFQMNMEEDEINELQKKLKDEFQMLHAMSKKKNSLKNIFENNAHVKCMTSQEYMNNEDQYDRVDLKHSTSVNPENNFDEMSEMNSKGDLPDLKNESVFKDTQPEENWSMLNFSTEMSNREKKKIKKWKSLRMSKGYKDDWLSSDALLWCFLNYIELKKIVNITELSVKFQTKRENIRKKLKELEELDMIQGVMDKEENYIYLSQEEVTKLCMEILSIEEIKTQEDFVEICNKVISLRINDQDIQKLKEVEEKIVEANKKRYSDFT</sequence>
<keyword evidence="2" id="KW-0812">Transmembrane</keyword>